<dbReference type="SUPFAM" id="SSF55729">
    <property type="entry name" value="Acyl-CoA N-acyltransferases (Nat)"/>
    <property type="match status" value="1"/>
</dbReference>
<protein>
    <submittedName>
        <fullName evidence="2">GNAT family N-acetyltransferase</fullName>
    </submittedName>
</protein>
<evidence type="ECO:0000259" key="1">
    <source>
        <dbReference type="PROSITE" id="PS51186"/>
    </source>
</evidence>
<proteinExistence type="predicted"/>
<dbReference type="PROSITE" id="PS51186">
    <property type="entry name" value="GNAT"/>
    <property type="match status" value="1"/>
</dbReference>
<organism evidence="2 3">
    <name type="scientific">Alkalicoccobacillus gibsonii</name>
    <dbReference type="NCBI Taxonomy" id="79881"/>
    <lineage>
        <taxon>Bacteria</taxon>
        <taxon>Bacillati</taxon>
        <taxon>Bacillota</taxon>
        <taxon>Bacilli</taxon>
        <taxon>Bacillales</taxon>
        <taxon>Bacillaceae</taxon>
        <taxon>Alkalicoccobacillus</taxon>
    </lineage>
</organism>
<accession>A0ABU9VFT1</accession>
<dbReference type="Proteomes" id="UP001418796">
    <property type="component" value="Unassembled WGS sequence"/>
</dbReference>
<name>A0ABU9VFT1_9BACI</name>
<feature type="domain" description="N-acetyltransferase" evidence="1">
    <location>
        <begin position="1"/>
        <end position="166"/>
    </location>
</feature>
<comment type="caution">
    <text evidence="2">The sequence shown here is derived from an EMBL/GenBank/DDBJ whole genome shotgun (WGS) entry which is preliminary data.</text>
</comment>
<dbReference type="InterPro" id="IPR016181">
    <property type="entry name" value="Acyl_CoA_acyltransferase"/>
</dbReference>
<dbReference type="EMBL" id="JBCITK010000001">
    <property type="protein sequence ID" value="MEN0642093.1"/>
    <property type="molecule type" value="Genomic_DNA"/>
</dbReference>
<reference evidence="2 3" key="1">
    <citation type="submission" date="2024-03" db="EMBL/GenBank/DDBJ databases">
        <title>Bacilli Hybrid Assemblies.</title>
        <authorList>
            <person name="Kovac J."/>
        </authorList>
    </citation>
    <scope>NUCLEOTIDE SEQUENCE [LARGE SCALE GENOMIC DNA]</scope>
    <source>
        <strain evidence="2 3">FSL R7-0666</strain>
    </source>
</reference>
<dbReference type="Pfam" id="PF00583">
    <property type="entry name" value="Acetyltransf_1"/>
    <property type="match status" value="1"/>
</dbReference>
<evidence type="ECO:0000313" key="2">
    <source>
        <dbReference type="EMBL" id="MEN0642093.1"/>
    </source>
</evidence>
<dbReference type="RefSeq" id="WP_343129250.1">
    <property type="nucleotide sequence ID" value="NZ_JBCITK010000001.1"/>
</dbReference>
<evidence type="ECO:0000313" key="3">
    <source>
        <dbReference type="Proteomes" id="UP001418796"/>
    </source>
</evidence>
<dbReference type="Gene3D" id="3.40.630.30">
    <property type="match status" value="1"/>
</dbReference>
<sequence length="167" mass="19675">MIRPGQSTDIQYLTNMASETVKIMKEERNDQWDEFYPLAHDFQNDVTNESIFVYILDGEVAGSITVDQHFSNAYNEFEWHQPVEQAMIFHRLVVNPMIRKKGIASKLITFAESYAIENGMTSMKVDTYSLNRKAQELFTKHHYTFVGERTFPERKNPFYFYEKPLNP</sequence>
<gene>
    <name evidence="2" type="ORF">MKY91_02805</name>
</gene>
<dbReference type="CDD" id="cd04301">
    <property type="entry name" value="NAT_SF"/>
    <property type="match status" value="1"/>
</dbReference>
<keyword evidence="3" id="KW-1185">Reference proteome</keyword>
<dbReference type="InterPro" id="IPR000182">
    <property type="entry name" value="GNAT_dom"/>
</dbReference>